<dbReference type="AlphaFoldDB" id="F9WGU5"/>
<dbReference type="VEuPathDB" id="TriTrypDB:TcIL3000_0_14490"/>
<comment type="caution">
    <text evidence="1">The sequence shown here is derived from an EMBL/GenBank/DDBJ whole genome shotgun (WGS) entry which is preliminary data.</text>
</comment>
<sequence length="168" mass="18389">MGALSSNGNFENCNVGGGKGINSFSRLVNRGFNFSLDNFNNLSPPIYVTDALGELLLQEECSTMASAVRRDIDVEDLPFEIHAFCSAGTDSVKEWLSRWLVETNTFSHNVQGVFERQLDMMLHSEIAIVNPVQESEEGERGETASMCGGESGSQTLPWFVTTGLNDIS</sequence>
<reference evidence="1 2" key="2">
    <citation type="journal article" date="2012" name="Proc. Natl. Acad. Sci. U.S.A.">
        <title>Antigenic diversity is generated by distinct evolutionary mechanisms in African trypanosome species.</title>
        <authorList>
            <person name="Jackson A.P."/>
            <person name="Berry A."/>
            <person name="Aslett M."/>
            <person name="Allison H.C."/>
            <person name="Burton P."/>
            <person name="Vavrova-Anderson J."/>
            <person name="Brown R."/>
            <person name="Browne H."/>
            <person name="Corton N."/>
            <person name="Hauser H."/>
            <person name="Gamble J."/>
            <person name="Gilderthorp R."/>
            <person name="Marcello L."/>
            <person name="McQuillan J."/>
            <person name="Otto T.D."/>
            <person name="Quail M.A."/>
            <person name="Sanders M.J."/>
            <person name="van Tonder A."/>
            <person name="Ginger M.L."/>
            <person name="Field M.C."/>
            <person name="Barry J.D."/>
            <person name="Hertz-Fowler C."/>
            <person name="Berriman M."/>
        </authorList>
    </citation>
    <scope>NUCLEOTIDE SEQUENCE [LARGE SCALE GENOMIC DNA]</scope>
    <source>
        <strain evidence="1 2">IL3000</strain>
    </source>
</reference>
<gene>
    <name evidence="1" type="ORF">TCIL3000_0_14490</name>
</gene>
<proteinExistence type="predicted"/>
<keyword evidence="2" id="KW-1185">Reference proteome</keyword>
<evidence type="ECO:0000313" key="1">
    <source>
        <dbReference type="EMBL" id="CCD16533.1"/>
    </source>
</evidence>
<accession>F9WGU5</accession>
<evidence type="ECO:0000313" key="2">
    <source>
        <dbReference type="Proteomes" id="UP000000702"/>
    </source>
</evidence>
<organism evidence="1 2">
    <name type="scientific">Trypanosoma congolense (strain IL3000)</name>
    <dbReference type="NCBI Taxonomy" id="1068625"/>
    <lineage>
        <taxon>Eukaryota</taxon>
        <taxon>Discoba</taxon>
        <taxon>Euglenozoa</taxon>
        <taxon>Kinetoplastea</taxon>
        <taxon>Metakinetoplastina</taxon>
        <taxon>Trypanosomatida</taxon>
        <taxon>Trypanosomatidae</taxon>
        <taxon>Trypanosoma</taxon>
        <taxon>Nannomonas</taxon>
    </lineage>
</organism>
<protein>
    <submittedName>
        <fullName evidence="1">WGS project CAEQ00000000 data, annotated contig 551</fullName>
    </submittedName>
</protein>
<dbReference type="EMBL" id="CAEQ01002327">
    <property type="protein sequence ID" value="CCD16533.1"/>
    <property type="molecule type" value="Genomic_DNA"/>
</dbReference>
<name>F9WGU5_TRYCI</name>
<reference evidence="2" key="1">
    <citation type="submission" date="2011-07" db="EMBL/GenBank/DDBJ databases">
        <title>Divergent evolution of antigenic variation in African trypanosomes.</title>
        <authorList>
            <person name="Jackson A.P."/>
            <person name="Berry A."/>
            <person name="Allison H.C."/>
            <person name="Burton P."/>
            <person name="Anderson J."/>
            <person name="Aslett M."/>
            <person name="Brown R."/>
            <person name="Corton N."/>
            <person name="Harris D."/>
            <person name="Hauser H."/>
            <person name="Gamble J."/>
            <person name="Gilderthorp R."/>
            <person name="McQuillan J."/>
            <person name="Quail M.A."/>
            <person name="Sanders M."/>
            <person name="Van Tonder A."/>
            <person name="Ginger M.L."/>
            <person name="Donelson J.E."/>
            <person name="Field M.C."/>
            <person name="Barry J.D."/>
            <person name="Berriman M."/>
            <person name="Hertz-Fowler C."/>
        </authorList>
    </citation>
    <scope>NUCLEOTIDE SEQUENCE [LARGE SCALE GENOMIC DNA]</scope>
    <source>
        <strain evidence="2">IL3000</strain>
    </source>
</reference>
<dbReference type="Proteomes" id="UP000000702">
    <property type="component" value="Unassembled WGS sequence"/>
</dbReference>